<dbReference type="Proteomes" id="UP000663891">
    <property type="component" value="Unassembled WGS sequence"/>
</dbReference>
<dbReference type="SUPFAM" id="SSF50978">
    <property type="entry name" value="WD40 repeat-like"/>
    <property type="match status" value="1"/>
</dbReference>
<reference evidence="2" key="1">
    <citation type="submission" date="2021-02" db="EMBL/GenBank/DDBJ databases">
        <authorList>
            <person name="Nowell W R."/>
        </authorList>
    </citation>
    <scope>NUCLEOTIDE SEQUENCE</scope>
</reference>
<dbReference type="EMBL" id="CAJOAY010000611">
    <property type="protein sequence ID" value="CAF3702589.1"/>
    <property type="molecule type" value="Genomic_DNA"/>
</dbReference>
<accession>A0A818UW85</accession>
<dbReference type="OrthoDB" id="9978921at2759"/>
<dbReference type="InterPro" id="IPR036322">
    <property type="entry name" value="WD40_repeat_dom_sf"/>
</dbReference>
<name>A0A818UW85_9BILA</name>
<dbReference type="AlphaFoldDB" id="A0A818UW85"/>
<sequence>MEFSNEILYNDKNYCQNPYQLPPCHARQYLMCPHCSFHLCFEHGQQHQEQIQNETYFLYNRAKNLEKTINEYQPVQIIIEQVFNSLNEWKQKMYHFIDQYSEQIQIHIEQAQNRLNDQWNLTKEEYLHILENFIFEPMNQLLKTPKQIHPDEIRHVHTRLIYLQSQITNLLTYRDLLRINFDSCSLTGDINISRGHFPKPTINSIENIPQLDQINLLYRFDTLSTDTSPLAISSSSSSSPQILITWLKPSTLLIFDIEQGLIKRVDVEPSFLSINDIIWCDYLNNFLIAGAALHTFDINNYEIKQIFTPQNPQIWSITTYKTNLFICYVMGESPLIEHRSLPSFRVIQTYTRTQVLPTNSNSIIEIARCIRTNGSHIAMTIRNLTTFEWRVDIFNFHMQRLFKGEIFGYAAQSNYWCCLLTSYQFSHWLIINNTSEQETLTLIDKQAHIKQQIKQEGYNICVLQEKQQFVIKDQKGLAIFHF</sequence>
<organism evidence="2 3">
    <name type="scientific">Adineta steineri</name>
    <dbReference type="NCBI Taxonomy" id="433720"/>
    <lineage>
        <taxon>Eukaryota</taxon>
        <taxon>Metazoa</taxon>
        <taxon>Spiralia</taxon>
        <taxon>Gnathifera</taxon>
        <taxon>Rotifera</taxon>
        <taxon>Eurotatoria</taxon>
        <taxon>Bdelloidea</taxon>
        <taxon>Adinetida</taxon>
        <taxon>Adinetidae</taxon>
        <taxon>Adineta</taxon>
    </lineage>
</organism>
<evidence type="ECO:0000313" key="1">
    <source>
        <dbReference type="EMBL" id="CAF1341858.1"/>
    </source>
</evidence>
<dbReference type="EMBL" id="CAJNON010000639">
    <property type="protein sequence ID" value="CAF1341858.1"/>
    <property type="molecule type" value="Genomic_DNA"/>
</dbReference>
<dbReference type="Proteomes" id="UP000663881">
    <property type="component" value="Unassembled WGS sequence"/>
</dbReference>
<comment type="caution">
    <text evidence="2">The sequence shown here is derived from an EMBL/GenBank/DDBJ whole genome shotgun (WGS) entry which is preliminary data.</text>
</comment>
<evidence type="ECO:0000313" key="3">
    <source>
        <dbReference type="Proteomes" id="UP000663881"/>
    </source>
</evidence>
<proteinExistence type="predicted"/>
<evidence type="ECO:0000313" key="2">
    <source>
        <dbReference type="EMBL" id="CAF3702589.1"/>
    </source>
</evidence>
<protein>
    <submittedName>
        <fullName evidence="2">Uncharacterized protein</fullName>
    </submittedName>
</protein>
<gene>
    <name evidence="2" type="ORF">OKA104_LOCUS12605</name>
    <name evidence="1" type="ORF">VCS650_LOCUS33271</name>
</gene>